<evidence type="ECO:0000313" key="3">
    <source>
        <dbReference type="Proteomes" id="UP000255423"/>
    </source>
</evidence>
<protein>
    <submittedName>
        <fullName evidence="2">Uncharacterized protein</fullName>
    </submittedName>
</protein>
<feature type="transmembrane region" description="Helical" evidence="1">
    <location>
        <begin position="120"/>
        <end position="137"/>
    </location>
</feature>
<feature type="transmembrane region" description="Helical" evidence="1">
    <location>
        <begin position="94"/>
        <end position="114"/>
    </location>
</feature>
<gene>
    <name evidence="2" type="ORF">SAMN05661053_1961</name>
</gene>
<evidence type="ECO:0000256" key="1">
    <source>
        <dbReference type="SAM" id="Phobius"/>
    </source>
</evidence>
<evidence type="ECO:0000313" key="2">
    <source>
        <dbReference type="EMBL" id="SUQ24555.1"/>
    </source>
</evidence>
<organism evidence="2 3">
    <name type="scientific">Fibrobacter succinogenes</name>
    <name type="common">Bacteroides succinogenes</name>
    <dbReference type="NCBI Taxonomy" id="833"/>
    <lineage>
        <taxon>Bacteria</taxon>
        <taxon>Pseudomonadati</taxon>
        <taxon>Fibrobacterota</taxon>
        <taxon>Fibrobacteria</taxon>
        <taxon>Fibrobacterales</taxon>
        <taxon>Fibrobacteraceae</taxon>
        <taxon>Fibrobacter</taxon>
    </lineage>
</organism>
<sequence>MQNCKPLYIFEKKKVIRIMIVEAILLLLPAIVFAIAFAYCYIRFMGLEDPSQSDIGPDFFIAIVLCPFLPISFGAPLVLFYRRLWKRPISKMKYLMVSIIPSIPLLLSSVLWIFDIFVVIFGPLALVIVLGSMNAVSECATEVKNDLL</sequence>
<keyword evidence="1" id="KW-0472">Membrane</keyword>
<name>A0A380S5Y6_FIBSU</name>
<dbReference type="RefSeq" id="WP_109573011.1">
    <property type="nucleotide sequence ID" value="NZ_UHJL01000002.1"/>
</dbReference>
<feature type="transmembrane region" description="Helical" evidence="1">
    <location>
        <begin position="20"/>
        <end position="39"/>
    </location>
</feature>
<dbReference type="Proteomes" id="UP000255423">
    <property type="component" value="Unassembled WGS sequence"/>
</dbReference>
<feature type="transmembrane region" description="Helical" evidence="1">
    <location>
        <begin position="59"/>
        <end position="82"/>
    </location>
</feature>
<accession>A0A380S5Y6</accession>
<dbReference type="AlphaFoldDB" id="A0A380S5Y6"/>
<reference evidence="2 3" key="1">
    <citation type="submission" date="2017-08" db="EMBL/GenBank/DDBJ databases">
        <authorList>
            <person name="de Groot N.N."/>
        </authorList>
    </citation>
    <scope>NUCLEOTIDE SEQUENCE [LARGE SCALE GENOMIC DNA]</scope>
    <source>
        <strain evidence="2 3">HM2</strain>
    </source>
</reference>
<dbReference type="EMBL" id="UHJL01000002">
    <property type="protein sequence ID" value="SUQ24555.1"/>
    <property type="molecule type" value="Genomic_DNA"/>
</dbReference>
<keyword evidence="1" id="KW-1133">Transmembrane helix</keyword>
<keyword evidence="1" id="KW-0812">Transmembrane</keyword>
<proteinExistence type="predicted"/>